<evidence type="ECO:0000313" key="7">
    <source>
        <dbReference type="EMBL" id="TCN82612.1"/>
    </source>
</evidence>
<dbReference type="EMBL" id="SLWF01000018">
    <property type="protein sequence ID" value="TCN82612.1"/>
    <property type="molecule type" value="Genomic_DNA"/>
</dbReference>
<dbReference type="InterPro" id="IPR014284">
    <property type="entry name" value="RNA_pol_sigma-70_dom"/>
</dbReference>
<dbReference type="Proteomes" id="UP000294832">
    <property type="component" value="Unassembled WGS sequence"/>
</dbReference>
<dbReference type="InterPro" id="IPR013249">
    <property type="entry name" value="RNA_pol_sigma70_r4_t2"/>
</dbReference>
<dbReference type="GO" id="GO:0006352">
    <property type="term" value="P:DNA-templated transcription initiation"/>
    <property type="evidence" value="ECO:0007669"/>
    <property type="project" value="InterPro"/>
</dbReference>
<dbReference type="InterPro" id="IPR007627">
    <property type="entry name" value="RNA_pol_sigma70_r2"/>
</dbReference>
<accession>A0A4R2F7X7</accession>
<keyword evidence="2" id="KW-0805">Transcription regulation</keyword>
<dbReference type="Gene3D" id="1.10.10.10">
    <property type="entry name" value="Winged helix-like DNA-binding domain superfamily/Winged helix DNA-binding domain"/>
    <property type="match status" value="1"/>
</dbReference>
<dbReference type="NCBIfam" id="TIGR02937">
    <property type="entry name" value="sigma70-ECF"/>
    <property type="match status" value="1"/>
</dbReference>
<name>A0A4R2F7X7_9GAMM</name>
<evidence type="ECO:0000256" key="3">
    <source>
        <dbReference type="ARBA" id="ARBA00023082"/>
    </source>
</evidence>
<dbReference type="SUPFAM" id="SSF88946">
    <property type="entry name" value="Sigma2 domain of RNA polymerase sigma factors"/>
    <property type="match status" value="1"/>
</dbReference>
<feature type="domain" description="RNA polymerase sigma-70 region 2" evidence="5">
    <location>
        <begin position="37"/>
        <end position="103"/>
    </location>
</feature>
<dbReference type="AlphaFoldDB" id="A0A4R2F7X7"/>
<dbReference type="PANTHER" id="PTHR43133:SF46">
    <property type="entry name" value="RNA POLYMERASE SIGMA-70 FACTOR ECF SUBFAMILY"/>
    <property type="match status" value="1"/>
</dbReference>
<organism evidence="7 8">
    <name type="scientific">Shewanella fodinae</name>
    <dbReference type="NCBI Taxonomy" id="552357"/>
    <lineage>
        <taxon>Bacteria</taxon>
        <taxon>Pseudomonadati</taxon>
        <taxon>Pseudomonadota</taxon>
        <taxon>Gammaproteobacteria</taxon>
        <taxon>Alteromonadales</taxon>
        <taxon>Shewanellaceae</taxon>
        <taxon>Shewanella</taxon>
    </lineage>
</organism>
<feature type="domain" description="RNA polymerase sigma factor 70 region 4 type 2" evidence="6">
    <location>
        <begin position="132"/>
        <end position="182"/>
    </location>
</feature>
<dbReference type="Pfam" id="PF08281">
    <property type="entry name" value="Sigma70_r4_2"/>
    <property type="match status" value="1"/>
</dbReference>
<keyword evidence="4" id="KW-0804">Transcription</keyword>
<dbReference type="SUPFAM" id="SSF88659">
    <property type="entry name" value="Sigma3 and sigma4 domains of RNA polymerase sigma factors"/>
    <property type="match status" value="1"/>
</dbReference>
<sequence>MDARSNGELTAVFTVDETERQLIQRARLGDKMAFAEIYRLHHQRVYALCLRLAGQASLAEEITQDCFIRLWEKLDQFRGDSKFSTWLHSLSVNQALTSLKKHRSFWARFLPLSDSSAETCSDGTEIPDTSLLDKKIMQLPERARIVFVLFAVEGYSHEEIAALMHTTAGTSKAQYHRAKALLKEMLS</sequence>
<evidence type="ECO:0000256" key="2">
    <source>
        <dbReference type="ARBA" id="ARBA00023015"/>
    </source>
</evidence>
<protein>
    <submittedName>
        <fullName evidence="7">RNA polymerase sigma-70 factor (ECF subfamily)</fullName>
    </submittedName>
</protein>
<comment type="similarity">
    <text evidence="1">Belongs to the sigma-70 factor family. ECF subfamily.</text>
</comment>
<dbReference type="InterPro" id="IPR013324">
    <property type="entry name" value="RNA_pol_sigma_r3/r4-like"/>
</dbReference>
<dbReference type="Gene3D" id="1.10.1740.10">
    <property type="match status" value="1"/>
</dbReference>
<keyword evidence="8" id="KW-1185">Reference proteome</keyword>
<dbReference type="InterPro" id="IPR039425">
    <property type="entry name" value="RNA_pol_sigma-70-like"/>
</dbReference>
<evidence type="ECO:0000259" key="6">
    <source>
        <dbReference type="Pfam" id="PF08281"/>
    </source>
</evidence>
<dbReference type="PANTHER" id="PTHR43133">
    <property type="entry name" value="RNA POLYMERASE ECF-TYPE SIGMA FACTO"/>
    <property type="match status" value="1"/>
</dbReference>
<dbReference type="Pfam" id="PF04542">
    <property type="entry name" value="Sigma70_r2"/>
    <property type="match status" value="1"/>
</dbReference>
<dbReference type="InterPro" id="IPR013325">
    <property type="entry name" value="RNA_pol_sigma_r2"/>
</dbReference>
<gene>
    <name evidence="7" type="ORF">EDC91_11880</name>
</gene>
<dbReference type="GO" id="GO:0003677">
    <property type="term" value="F:DNA binding"/>
    <property type="evidence" value="ECO:0007669"/>
    <property type="project" value="InterPro"/>
</dbReference>
<keyword evidence="3" id="KW-0731">Sigma factor</keyword>
<dbReference type="InterPro" id="IPR036388">
    <property type="entry name" value="WH-like_DNA-bd_sf"/>
</dbReference>
<reference evidence="7 8" key="1">
    <citation type="submission" date="2019-03" db="EMBL/GenBank/DDBJ databases">
        <title>Freshwater and sediment microbial communities from various areas in North America, analyzing microbe dynamics in response to fracking.</title>
        <authorList>
            <person name="Lamendella R."/>
        </authorList>
    </citation>
    <scope>NUCLEOTIDE SEQUENCE [LARGE SCALE GENOMIC DNA]</scope>
    <source>
        <strain evidence="7 8">74A</strain>
    </source>
</reference>
<evidence type="ECO:0000256" key="1">
    <source>
        <dbReference type="ARBA" id="ARBA00010641"/>
    </source>
</evidence>
<dbReference type="GO" id="GO:0016987">
    <property type="term" value="F:sigma factor activity"/>
    <property type="evidence" value="ECO:0007669"/>
    <property type="project" value="UniProtKB-KW"/>
</dbReference>
<evidence type="ECO:0000313" key="8">
    <source>
        <dbReference type="Proteomes" id="UP000294832"/>
    </source>
</evidence>
<comment type="caution">
    <text evidence="7">The sequence shown here is derived from an EMBL/GenBank/DDBJ whole genome shotgun (WGS) entry which is preliminary data.</text>
</comment>
<evidence type="ECO:0000256" key="4">
    <source>
        <dbReference type="ARBA" id="ARBA00023163"/>
    </source>
</evidence>
<evidence type="ECO:0000259" key="5">
    <source>
        <dbReference type="Pfam" id="PF04542"/>
    </source>
</evidence>
<proteinExistence type="inferred from homology"/>